<protein>
    <submittedName>
        <fullName evidence="2">Uncharacterized protein</fullName>
    </submittedName>
</protein>
<proteinExistence type="predicted"/>
<keyword evidence="1" id="KW-0472">Membrane</keyword>
<keyword evidence="1" id="KW-1133">Transmembrane helix</keyword>
<feature type="transmembrane region" description="Helical" evidence="1">
    <location>
        <begin position="12"/>
        <end position="35"/>
    </location>
</feature>
<organism evidence="2 3">
    <name type="scientific">Streptomyces coryli</name>
    <dbReference type="NCBI Taxonomy" id="1128680"/>
    <lineage>
        <taxon>Bacteria</taxon>
        <taxon>Bacillati</taxon>
        <taxon>Actinomycetota</taxon>
        <taxon>Actinomycetes</taxon>
        <taxon>Kitasatosporales</taxon>
        <taxon>Streptomycetaceae</taxon>
        <taxon>Streptomyces</taxon>
    </lineage>
</organism>
<sequence>MTDEAGPNRALTVSAVLAGALATTCAVLAVIALLWVTSPEAGTFGAALVLLAAGAATAWSFLRKTPAPAPDADRTPEPK</sequence>
<dbReference type="RefSeq" id="WP_165232958.1">
    <property type="nucleotide sequence ID" value="NZ_JAAKZV010000015.1"/>
</dbReference>
<evidence type="ECO:0000313" key="3">
    <source>
        <dbReference type="Proteomes" id="UP000481583"/>
    </source>
</evidence>
<dbReference type="EMBL" id="JAAKZV010000015">
    <property type="protein sequence ID" value="NGN63485.1"/>
    <property type="molecule type" value="Genomic_DNA"/>
</dbReference>
<evidence type="ECO:0000256" key="1">
    <source>
        <dbReference type="SAM" id="Phobius"/>
    </source>
</evidence>
<reference evidence="2 3" key="1">
    <citation type="submission" date="2020-02" db="EMBL/GenBank/DDBJ databases">
        <title>Whole-genome analyses of novel actinobacteria.</title>
        <authorList>
            <person name="Sahin N."/>
        </authorList>
    </citation>
    <scope>NUCLEOTIDE SEQUENCE [LARGE SCALE GENOMIC DNA]</scope>
    <source>
        <strain evidence="2 3">A7024</strain>
    </source>
</reference>
<name>A0A6G4TU27_9ACTN</name>
<dbReference type="AlphaFoldDB" id="A0A6G4TU27"/>
<feature type="transmembrane region" description="Helical" evidence="1">
    <location>
        <begin position="41"/>
        <end position="62"/>
    </location>
</feature>
<comment type="caution">
    <text evidence="2">The sequence shown here is derived from an EMBL/GenBank/DDBJ whole genome shotgun (WGS) entry which is preliminary data.</text>
</comment>
<accession>A0A6G4TU27</accession>
<dbReference type="Proteomes" id="UP000481583">
    <property type="component" value="Unassembled WGS sequence"/>
</dbReference>
<keyword evidence="3" id="KW-1185">Reference proteome</keyword>
<evidence type="ECO:0000313" key="2">
    <source>
        <dbReference type="EMBL" id="NGN63485.1"/>
    </source>
</evidence>
<keyword evidence="1" id="KW-0812">Transmembrane</keyword>
<gene>
    <name evidence="2" type="ORF">G5C51_06150</name>
</gene>